<evidence type="ECO:0000256" key="2">
    <source>
        <dbReference type="ARBA" id="ARBA00022692"/>
    </source>
</evidence>
<dbReference type="EMBL" id="JADCNL010000009">
    <property type="protein sequence ID" value="KAG0467669.1"/>
    <property type="molecule type" value="Genomic_DNA"/>
</dbReference>
<dbReference type="CDD" id="cd16454">
    <property type="entry name" value="RING-H2_PA-TM-RING"/>
    <property type="match status" value="1"/>
</dbReference>
<sequence>MSGNLLVIATKLLLMAAVSYTVLLIAGIMTVIIIHVYTVGRVIGRLRSIRNGDHDNGLSSGDVEKLPSLYYKCGEKEASREECPICLESFNLGDICKVLPLCGHVYHARCVDFWLTRSAVCPLCRKNVDPMKQNGDQQRANVD</sequence>
<name>A0A835UN37_VANPL</name>
<dbReference type="InterPro" id="IPR013083">
    <property type="entry name" value="Znf_RING/FYVE/PHD"/>
</dbReference>
<evidence type="ECO:0000259" key="10">
    <source>
        <dbReference type="PROSITE" id="PS50089"/>
    </source>
</evidence>
<keyword evidence="4 8" id="KW-0863">Zinc-finger</keyword>
<dbReference type="GO" id="GO:0016020">
    <property type="term" value="C:membrane"/>
    <property type="evidence" value="ECO:0007669"/>
    <property type="project" value="UniProtKB-SubCell"/>
</dbReference>
<evidence type="ECO:0000256" key="7">
    <source>
        <dbReference type="ARBA" id="ARBA00023136"/>
    </source>
</evidence>
<keyword evidence="3" id="KW-0479">Metal-binding</keyword>
<proteinExistence type="predicted"/>
<evidence type="ECO:0000256" key="4">
    <source>
        <dbReference type="ARBA" id="ARBA00022771"/>
    </source>
</evidence>
<organism evidence="12 14">
    <name type="scientific">Vanilla planifolia</name>
    <name type="common">Vanilla</name>
    <dbReference type="NCBI Taxonomy" id="51239"/>
    <lineage>
        <taxon>Eukaryota</taxon>
        <taxon>Viridiplantae</taxon>
        <taxon>Streptophyta</taxon>
        <taxon>Embryophyta</taxon>
        <taxon>Tracheophyta</taxon>
        <taxon>Spermatophyta</taxon>
        <taxon>Magnoliopsida</taxon>
        <taxon>Liliopsida</taxon>
        <taxon>Asparagales</taxon>
        <taxon>Orchidaceae</taxon>
        <taxon>Vanilloideae</taxon>
        <taxon>Vanilleae</taxon>
        <taxon>Vanilla</taxon>
    </lineage>
</organism>
<evidence type="ECO:0000313" key="11">
    <source>
        <dbReference type="EMBL" id="KAG0467669.1"/>
    </source>
</evidence>
<dbReference type="GO" id="GO:0008270">
    <property type="term" value="F:zinc ion binding"/>
    <property type="evidence" value="ECO:0007669"/>
    <property type="project" value="UniProtKB-KW"/>
</dbReference>
<feature type="domain" description="RING-type" evidence="10">
    <location>
        <begin position="83"/>
        <end position="125"/>
    </location>
</feature>
<evidence type="ECO:0000256" key="6">
    <source>
        <dbReference type="ARBA" id="ARBA00022989"/>
    </source>
</evidence>
<evidence type="ECO:0000256" key="9">
    <source>
        <dbReference type="SAM" id="Phobius"/>
    </source>
</evidence>
<dbReference type="EMBL" id="JADCNM010000009">
    <property type="protein sequence ID" value="KAG0469329.1"/>
    <property type="molecule type" value="Genomic_DNA"/>
</dbReference>
<dbReference type="InterPro" id="IPR001841">
    <property type="entry name" value="Znf_RING"/>
</dbReference>
<gene>
    <name evidence="12" type="ORF">HPP92_018657</name>
    <name evidence="11" type="ORF">HPP92_019249</name>
</gene>
<keyword evidence="5" id="KW-0862">Zinc</keyword>
<evidence type="ECO:0000256" key="1">
    <source>
        <dbReference type="ARBA" id="ARBA00004370"/>
    </source>
</evidence>
<dbReference type="Gene3D" id="3.30.40.10">
    <property type="entry name" value="Zinc/RING finger domain, C3HC4 (zinc finger)"/>
    <property type="match status" value="1"/>
</dbReference>
<evidence type="ECO:0000256" key="5">
    <source>
        <dbReference type="ARBA" id="ARBA00022833"/>
    </source>
</evidence>
<dbReference type="PANTHER" id="PTHR46539:SF9">
    <property type="entry name" value="RING-H2 FINGER PROTEIN ATL56"/>
    <property type="match status" value="1"/>
</dbReference>
<keyword evidence="2 9" id="KW-0812">Transmembrane</keyword>
<evidence type="ECO:0000256" key="8">
    <source>
        <dbReference type="PROSITE-ProRule" id="PRU00175"/>
    </source>
</evidence>
<dbReference type="AlphaFoldDB" id="A0A835UN37"/>
<feature type="transmembrane region" description="Helical" evidence="9">
    <location>
        <begin position="12"/>
        <end position="40"/>
    </location>
</feature>
<evidence type="ECO:0000256" key="3">
    <source>
        <dbReference type="ARBA" id="ARBA00022723"/>
    </source>
</evidence>
<dbReference type="PROSITE" id="PS50089">
    <property type="entry name" value="ZF_RING_2"/>
    <property type="match status" value="1"/>
</dbReference>
<evidence type="ECO:0000313" key="13">
    <source>
        <dbReference type="Proteomes" id="UP000636800"/>
    </source>
</evidence>
<keyword evidence="13" id="KW-1185">Reference proteome</keyword>
<reference evidence="13 14" key="1">
    <citation type="journal article" date="2020" name="Nat. Food">
        <title>A phased Vanilla planifolia genome enables genetic improvement of flavour and production.</title>
        <authorList>
            <person name="Hasing T."/>
            <person name="Tang H."/>
            <person name="Brym M."/>
            <person name="Khazi F."/>
            <person name="Huang T."/>
            <person name="Chambers A.H."/>
        </authorList>
    </citation>
    <scope>NUCLEOTIDE SEQUENCE [LARGE SCALE GENOMIC DNA]</scope>
    <source>
        <tissue evidence="12">Leaf</tissue>
    </source>
</reference>
<keyword evidence="6 9" id="KW-1133">Transmembrane helix</keyword>
<evidence type="ECO:0000313" key="12">
    <source>
        <dbReference type="EMBL" id="KAG0469329.1"/>
    </source>
</evidence>
<keyword evidence="7 9" id="KW-0472">Membrane</keyword>
<comment type="caution">
    <text evidence="12">The sequence shown here is derived from an EMBL/GenBank/DDBJ whole genome shotgun (WGS) entry which is preliminary data.</text>
</comment>
<evidence type="ECO:0000313" key="14">
    <source>
        <dbReference type="Proteomes" id="UP000639772"/>
    </source>
</evidence>
<dbReference type="PANTHER" id="PTHR46539">
    <property type="entry name" value="E3 UBIQUITIN-PROTEIN LIGASE ATL42"/>
    <property type="match status" value="1"/>
</dbReference>
<dbReference type="Proteomes" id="UP000636800">
    <property type="component" value="Unassembled WGS sequence"/>
</dbReference>
<dbReference type="Proteomes" id="UP000639772">
    <property type="component" value="Chromosome 9"/>
</dbReference>
<dbReference type="SUPFAM" id="SSF57850">
    <property type="entry name" value="RING/U-box"/>
    <property type="match status" value="1"/>
</dbReference>
<dbReference type="SMART" id="SM00184">
    <property type="entry name" value="RING"/>
    <property type="match status" value="1"/>
</dbReference>
<comment type="subcellular location">
    <subcellularLocation>
        <location evidence="1">Membrane</location>
    </subcellularLocation>
</comment>
<accession>A0A835UN37</accession>
<dbReference type="Pfam" id="PF13639">
    <property type="entry name" value="zf-RING_2"/>
    <property type="match status" value="1"/>
</dbReference>
<dbReference type="OrthoDB" id="8062037at2759"/>
<protein>
    <recommendedName>
        <fullName evidence="10">RING-type domain-containing protein</fullName>
    </recommendedName>
</protein>